<dbReference type="PANTHER" id="PTHR43761:SF1">
    <property type="entry name" value="D-ISOMER SPECIFIC 2-HYDROXYACID DEHYDROGENASE CATALYTIC DOMAIN-CONTAINING PROTEIN-RELATED"/>
    <property type="match status" value="1"/>
</dbReference>
<dbReference type="PROSITE" id="PS00671">
    <property type="entry name" value="D_2_HYDROXYACID_DH_3"/>
    <property type="match status" value="1"/>
</dbReference>
<dbReference type="SUPFAM" id="SSF51735">
    <property type="entry name" value="NAD(P)-binding Rossmann-fold domains"/>
    <property type="match status" value="1"/>
</dbReference>
<name>A0AAQ1RVJ6_9FIRM</name>
<keyword evidence="10" id="KW-1185">Reference proteome</keyword>
<feature type="domain" description="D-isomer specific 2-hydroxyacid dehydrogenase NAD-binding" evidence="6">
    <location>
        <begin position="108"/>
        <end position="288"/>
    </location>
</feature>
<dbReference type="InterPro" id="IPR006139">
    <property type="entry name" value="D-isomer_2_OHA_DH_cat_dom"/>
</dbReference>
<dbReference type="InterPro" id="IPR029753">
    <property type="entry name" value="D-isomer_DH_CS"/>
</dbReference>
<dbReference type="SUPFAM" id="SSF52283">
    <property type="entry name" value="Formate/glycerate dehydrogenase catalytic domain-like"/>
    <property type="match status" value="1"/>
</dbReference>
<dbReference type="EMBL" id="FQVY01000002">
    <property type="protein sequence ID" value="SHF99931.1"/>
    <property type="molecule type" value="Genomic_DNA"/>
</dbReference>
<evidence type="ECO:0000256" key="1">
    <source>
        <dbReference type="ARBA" id="ARBA00005854"/>
    </source>
</evidence>
<dbReference type="AlphaFoldDB" id="A0AAQ1RVJ6"/>
<evidence type="ECO:0000313" key="8">
    <source>
        <dbReference type="EMBL" id="SHF99931.1"/>
    </source>
</evidence>
<evidence type="ECO:0000313" key="9">
    <source>
        <dbReference type="Proteomes" id="UP000184089"/>
    </source>
</evidence>
<dbReference type="PANTHER" id="PTHR43761">
    <property type="entry name" value="D-ISOMER SPECIFIC 2-HYDROXYACID DEHYDROGENASE FAMILY PROTEIN (AFU_ORTHOLOGUE AFUA_1G13630)"/>
    <property type="match status" value="1"/>
</dbReference>
<dbReference type="GO" id="GO:0016616">
    <property type="term" value="F:oxidoreductase activity, acting on the CH-OH group of donors, NAD or NADP as acceptor"/>
    <property type="evidence" value="ECO:0007669"/>
    <property type="project" value="InterPro"/>
</dbReference>
<dbReference type="RefSeq" id="WP_021660086.1">
    <property type="nucleotide sequence ID" value="NZ_FQVY01000002.1"/>
</dbReference>
<dbReference type="PROSITE" id="PS00670">
    <property type="entry name" value="D_2_HYDROXYACID_DH_2"/>
    <property type="match status" value="1"/>
</dbReference>
<dbReference type="Pfam" id="PF00389">
    <property type="entry name" value="2-Hacid_dh"/>
    <property type="match status" value="1"/>
</dbReference>
<organism evidence="8 9">
    <name type="scientific">Bittarella massiliensis</name>
    <name type="common">ex Durand et al. 2017</name>
    <dbReference type="NCBI Taxonomy" id="1720313"/>
    <lineage>
        <taxon>Bacteria</taxon>
        <taxon>Bacillati</taxon>
        <taxon>Bacillota</taxon>
        <taxon>Clostridia</taxon>
        <taxon>Eubacteriales</taxon>
        <taxon>Oscillospiraceae</taxon>
        <taxon>Bittarella (ex Durand et al. 2017)</taxon>
    </lineage>
</organism>
<dbReference type="GO" id="GO:0051287">
    <property type="term" value="F:NAD binding"/>
    <property type="evidence" value="ECO:0007669"/>
    <property type="project" value="InterPro"/>
</dbReference>
<comment type="similarity">
    <text evidence="1 4">Belongs to the D-isomer specific 2-hydroxyacid dehydrogenase family.</text>
</comment>
<evidence type="ECO:0000313" key="7">
    <source>
        <dbReference type="EMBL" id="MZL69989.1"/>
    </source>
</evidence>
<evidence type="ECO:0000256" key="2">
    <source>
        <dbReference type="ARBA" id="ARBA00023002"/>
    </source>
</evidence>
<evidence type="ECO:0000313" key="10">
    <source>
        <dbReference type="Proteomes" id="UP000474718"/>
    </source>
</evidence>
<evidence type="ECO:0000256" key="3">
    <source>
        <dbReference type="ARBA" id="ARBA00023027"/>
    </source>
</evidence>
<evidence type="ECO:0000256" key="4">
    <source>
        <dbReference type="RuleBase" id="RU003719"/>
    </source>
</evidence>
<dbReference type="Proteomes" id="UP000474718">
    <property type="component" value="Unassembled WGS sequence"/>
</dbReference>
<evidence type="ECO:0000259" key="5">
    <source>
        <dbReference type="Pfam" id="PF00389"/>
    </source>
</evidence>
<keyword evidence="3" id="KW-0520">NAD</keyword>
<reference evidence="8" key="2">
    <citation type="submission" date="2016-11" db="EMBL/GenBank/DDBJ databases">
        <authorList>
            <person name="Varghese N."/>
            <person name="Submissions S."/>
        </authorList>
    </citation>
    <scope>NUCLEOTIDE SEQUENCE</scope>
    <source>
        <strain evidence="8">DSM 4029</strain>
    </source>
</reference>
<reference evidence="7 10" key="3">
    <citation type="journal article" date="2019" name="Nat. Med.">
        <title>A library of human gut bacterial isolates paired with longitudinal multiomics data enables mechanistic microbiome research.</title>
        <authorList>
            <person name="Poyet M."/>
            <person name="Groussin M."/>
            <person name="Gibbons S.M."/>
            <person name="Avila-Pacheco J."/>
            <person name="Jiang X."/>
            <person name="Kearney S.M."/>
            <person name="Perrotta A.R."/>
            <person name="Berdy B."/>
            <person name="Zhao S."/>
            <person name="Lieberman T.D."/>
            <person name="Swanson P.K."/>
            <person name="Smith M."/>
            <person name="Roesemann S."/>
            <person name="Alexander J.E."/>
            <person name="Rich S.A."/>
            <person name="Livny J."/>
            <person name="Vlamakis H."/>
            <person name="Clish C."/>
            <person name="Bullock K."/>
            <person name="Deik A."/>
            <person name="Scott J."/>
            <person name="Pierce K.A."/>
            <person name="Xavier R.J."/>
            <person name="Alm E.J."/>
        </authorList>
    </citation>
    <scope>NUCLEOTIDE SEQUENCE [LARGE SCALE GENOMIC DNA]</scope>
    <source>
        <strain evidence="7 10">BIOML-A2</strain>
    </source>
</reference>
<reference evidence="9" key="1">
    <citation type="submission" date="2016-11" db="EMBL/GenBank/DDBJ databases">
        <authorList>
            <person name="Jaros S."/>
            <person name="Januszkiewicz K."/>
            <person name="Wedrychowicz H."/>
        </authorList>
    </citation>
    <scope>NUCLEOTIDE SEQUENCE [LARGE SCALE GENOMIC DNA]</scope>
    <source>
        <strain evidence="9">DSM 4029</strain>
    </source>
</reference>
<dbReference type="FunFam" id="3.40.50.720:FF:000203">
    <property type="entry name" value="D-3-phosphoglycerate dehydrogenase (SerA)"/>
    <property type="match status" value="1"/>
</dbReference>
<dbReference type="Pfam" id="PF02826">
    <property type="entry name" value="2-Hacid_dh_C"/>
    <property type="match status" value="1"/>
</dbReference>
<feature type="domain" description="D-isomer specific 2-hydroxyacid dehydrogenase catalytic" evidence="5">
    <location>
        <begin position="23"/>
        <end position="319"/>
    </location>
</feature>
<dbReference type="InterPro" id="IPR036291">
    <property type="entry name" value="NAD(P)-bd_dom_sf"/>
</dbReference>
<accession>A0AAQ1RVJ6</accession>
<comment type="caution">
    <text evidence="8">The sequence shown here is derived from an EMBL/GenBank/DDBJ whole genome shotgun (WGS) entry which is preliminary data.</text>
</comment>
<dbReference type="CDD" id="cd12162">
    <property type="entry name" value="2-Hacid_dh_4"/>
    <property type="match status" value="1"/>
</dbReference>
<dbReference type="Proteomes" id="UP000184089">
    <property type="component" value="Unassembled WGS sequence"/>
</dbReference>
<sequence length="321" mass="34436">MKAVVLDGYTLNPGDLSWEEVSSQVEEFTLYDGTPQELAAQRIGDCEIVFTNKVEITREVMEACPSMKMVGLLATGYNIVDIAEAARRGIFVCNVPSYSTPSVAQMTFALLLEIANGVGLHDESVKAGEWTGCKTFSYWKKPQVELCGKIFGVVGFGSTGRAAAAIARAFGMEVRVYTRTRRPELLGEGMAFCTLDELLRTSDVLSLHCPLTDETQGLIGADALRRMKEGAILLNTARGALCDEGAVADALRAGRLAGAGFDVASVEPIAADNPLLTAPNCFITPHIAWATKAARSRLMEVLGQNLRAFLAGKPQNVVNGL</sequence>
<dbReference type="InterPro" id="IPR050418">
    <property type="entry name" value="D-iso_2-hydroxyacid_DH_PdxB"/>
</dbReference>
<dbReference type="EMBL" id="WWVX01000006">
    <property type="protein sequence ID" value="MZL69989.1"/>
    <property type="molecule type" value="Genomic_DNA"/>
</dbReference>
<protein>
    <submittedName>
        <fullName evidence="7">D-2-hydroxyacid dehydrogenase</fullName>
    </submittedName>
    <submittedName>
        <fullName evidence="8">Glycerate dehydrogenase</fullName>
    </submittedName>
</protein>
<dbReference type="Gene3D" id="3.40.50.720">
    <property type="entry name" value="NAD(P)-binding Rossmann-like Domain"/>
    <property type="match status" value="2"/>
</dbReference>
<proteinExistence type="inferred from homology"/>
<evidence type="ECO:0000259" key="6">
    <source>
        <dbReference type="Pfam" id="PF02826"/>
    </source>
</evidence>
<dbReference type="InterPro" id="IPR006140">
    <property type="entry name" value="D-isomer_DH_NAD-bd"/>
</dbReference>
<keyword evidence="2 4" id="KW-0560">Oxidoreductase</keyword>
<gene>
    <name evidence="7" type="ORF">GT747_09515</name>
    <name evidence="8" type="ORF">SAMN05444424_1096</name>
</gene>